<evidence type="ECO:0000313" key="2">
    <source>
        <dbReference type="Proteomes" id="UP000241803"/>
    </source>
</evidence>
<dbReference type="RefSeq" id="WP_107252469.1">
    <property type="nucleotide sequence ID" value="NZ_PYOC01000001.1"/>
</dbReference>
<gene>
    <name evidence="1" type="ORF">C9J47_04770</name>
</gene>
<dbReference type="SUPFAM" id="SSF56235">
    <property type="entry name" value="N-terminal nucleophile aminohydrolases (Ntn hydrolases)"/>
    <property type="match status" value="1"/>
</dbReference>
<evidence type="ECO:0000313" key="1">
    <source>
        <dbReference type="EMBL" id="PSV49866.1"/>
    </source>
</evidence>
<accession>A0A2T3LES6</accession>
<dbReference type="EMBL" id="PYOC01000001">
    <property type="protein sequence ID" value="PSV49866.1"/>
    <property type="molecule type" value="Genomic_DNA"/>
</dbReference>
<sequence>MKYAGLAVTTVAHKNEHIGADKRRTTIKDCGTVEFNDNVTKVFKFGSIEWGQAGMVGLTELLALHLQGLNVKNEIRAFCMWCDAQKVDSERVVGQVLVYNDGKRFILQAGAELLKSGTTIESADIPLPYFSIGSGAEHAFPVLLRDGNIDEAIQEAMKHDKGTGGGIDMAHEQKDRNNVVTLPQPKEVAEALKNDGYLDSDGNFTKKSLGYTSTKLLDLNALAKMGLVNNVSSI</sequence>
<protein>
    <submittedName>
        <fullName evidence="1">Uncharacterized protein</fullName>
    </submittedName>
</protein>
<dbReference type="AlphaFoldDB" id="A0A2T3LES6"/>
<dbReference type="InterPro" id="IPR029055">
    <property type="entry name" value="Ntn_hydrolases_N"/>
</dbReference>
<reference evidence="1 2" key="1">
    <citation type="submission" date="2018-03" db="EMBL/GenBank/DDBJ databases">
        <title>Whole genome sequencing of Histamine producing bacteria.</title>
        <authorList>
            <person name="Butler K."/>
        </authorList>
    </citation>
    <scope>NUCLEOTIDE SEQUENCE [LARGE SCALE GENOMIC DNA]</scope>
    <source>
        <strain evidence="1 2">ATCC 19614</strain>
    </source>
</reference>
<keyword evidence="2" id="KW-1185">Reference proteome</keyword>
<name>A0A2T3LES6_9GAMM</name>
<comment type="caution">
    <text evidence="1">The sequence shown here is derived from an EMBL/GenBank/DDBJ whole genome shotgun (WGS) entry which is preliminary data.</text>
</comment>
<dbReference type="Proteomes" id="UP000241803">
    <property type="component" value="Unassembled WGS sequence"/>
</dbReference>
<organism evidence="1 2">
    <name type="scientific">Photobacterium indicum</name>
    <dbReference type="NCBI Taxonomy" id="81447"/>
    <lineage>
        <taxon>Bacteria</taxon>
        <taxon>Pseudomonadati</taxon>
        <taxon>Pseudomonadota</taxon>
        <taxon>Gammaproteobacteria</taxon>
        <taxon>Vibrionales</taxon>
        <taxon>Vibrionaceae</taxon>
        <taxon>Photobacterium</taxon>
    </lineage>
</organism>
<proteinExistence type="predicted"/>